<evidence type="ECO:0000313" key="2">
    <source>
        <dbReference type="Proteomes" id="UP001285521"/>
    </source>
</evidence>
<reference evidence="1 2" key="1">
    <citation type="submission" date="2023-11" db="EMBL/GenBank/DDBJ databases">
        <title>Lentzea sokolovensis, sp. nov., Lentzea kristufkii, sp. nov., and Lentzea miocenensis, sp. nov., rare actinobacteria from Sokolov Coal Basin, Miocene lacustrine sediment, Czech Republic.</title>
        <authorList>
            <person name="Lara A."/>
            <person name="Kotroba L."/>
            <person name="Nouioui I."/>
            <person name="Neumann-Schaal M."/>
            <person name="Mast Y."/>
            <person name="Chronakova A."/>
        </authorList>
    </citation>
    <scope>NUCLEOTIDE SEQUENCE [LARGE SCALE GENOMIC DNA]</scope>
    <source>
        <strain evidence="1 2">BCCO 10_0856</strain>
    </source>
</reference>
<comment type="caution">
    <text evidence="1">The sequence shown here is derived from an EMBL/GenBank/DDBJ whole genome shotgun (WGS) entry which is preliminary data.</text>
</comment>
<dbReference type="Proteomes" id="UP001285521">
    <property type="component" value="Unassembled WGS sequence"/>
</dbReference>
<dbReference type="EMBL" id="JAXAVW010000006">
    <property type="protein sequence ID" value="MDX8030528.1"/>
    <property type="molecule type" value="Genomic_DNA"/>
</dbReference>
<protein>
    <submittedName>
        <fullName evidence="1">Uncharacterized protein</fullName>
    </submittedName>
</protein>
<keyword evidence="2" id="KW-1185">Reference proteome</keyword>
<gene>
    <name evidence="1" type="ORF">SK803_09915</name>
</gene>
<evidence type="ECO:0000313" key="1">
    <source>
        <dbReference type="EMBL" id="MDX8030528.1"/>
    </source>
</evidence>
<organism evidence="1 2">
    <name type="scientific">Lentzea miocenica</name>
    <dbReference type="NCBI Taxonomy" id="3095431"/>
    <lineage>
        <taxon>Bacteria</taxon>
        <taxon>Bacillati</taxon>
        <taxon>Actinomycetota</taxon>
        <taxon>Actinomycetes</taxon>
        <taxon>Pseudonocardiales</taxon>
        <taxon>Pseudonocardiaceae</taxon>
        <taxon>Lentzea</taxon>
    </lineage>
</organism>
<name>A0ABU4SX88_9PSEU</name>
<reference evidence="1 2" key="2">
    <citation type="submission" date="2023-11" db="EMBL/GenBank/DDBJ databases">
        <authorList>
            <person name="Lara A.C."/>
            <person name="Chronakova A."/>
        </authorList>
    </citation>
    <scope>NUCLEOTIDE SEQUENCE [LARGE SCALE GENOMIC DNA]</scope>
    <source>
        <strain evidence="1 2">BCCO 10_0856</strain>
    </source>
</reference>
<accession>A0ABU4SX88</accession>
<dbReference type="RefSeq" id="WP_319965533.1">
    <property type="nucleotide sequence ID" value="NZ_JAXAVW010000006.1"/>
</dbReference>
<sequence>MNVERELADFRYYAVFKNGVGGMDRASMLVRRPEGYREESYVGYGLWVHTDKLYRLDSGRDWTDDYSAITEAEALELRSLIDESCATHWHHHVISADGTPFAVVLTAKNRDWGRRPQEISRYGYHGRSETDLLDRVSAEPTWSVEVVEPAAAGEVLARIEQRRRDRSGLTGGYAVFRTLIDVLDLDSACAVVPEPGEQHEFTVRLDTSEAERLTDLLRLRNAKRQAAAVGAHQYFGLFNNVGEAGDTRNAYSVIRSTVDASPQRWEVFVRPGQWLPAVRPSSQQTLLPLGDADLAAVTARLAAGESRYLAVRCRDRGPVALLRLTGTTEESARDLGWEPSDVLTRLPGEQSWFVGEVDEESMAGHRFWSAHLSRAVKFRGQEYEYFAIFPTREAAFDLSRARLVIRRRAEIEEKFSGPAGWVPTGPQEQINKAYYSRYLPISHDEVERLIS</sequence>
<proteinExistence type="predicted"/>